<organism evidence="1">
    <name type="scientific">Anguilla anguilla</name>
    <name type="common">European freshwater eel</name>
    <name type="synonym">Muraena anguilla</name>
    <dbReference type="NCBI Taxonomy" id="7936"/>
    <lineage>
        <taxon>Eukaryota</taxon>
        <taxon>Metazoa</taxon>
        <taxon>Chordata</taxon>
        <taxon>Craniata</taxon>
        <taxon>Vertebrata</taxon>
        <taxon>Euteleostomi</taxon>
        <taxon>Actinopterygii</taxon>
        <taxon>Neopterygii</taxon>
        <taxon>Teleostei</taxon>
        <taxon>Anguilliformes</taxon>
        <taxon>Anguillidae</taxon>
        <taxon>Anguilla</taxon>
    </lineage>
</organism>
<dbReference type="EMBL" id="GBXM01003537">
    <property type="protein sequence ID" value="JAI05041.1"/>
    <property type="molecule type" value="Transcribed_RNA"/>
</dbReference>
<protein>
    <submittedName>
        <fullName evidence="1">Uncharacterized protein</fullName>
    </submittedName>
</protein>
<reference evidence="1" key="1">
    <citation type="submission" date="2014-11" db="EMBL/GenBank/DDBJ databases">
        <authorList>
            <person name="Amaro Gonzalez C."/>
        </authorList>
    </citation>
    <scope>NUCLEOTIDE SEQUENCE</scope>
</reference>
<accession>A0A0E9XT52</accession>
<name>A0A0E9XT52_ANGAN</name>
<dbReference type="AlphaFoldDB" id="A0A0E9XT52"/>
<proteinExistence type="predicted"/>
<evidence type="ECO:0000313" key="1">
    <source>
        <dbReference type="EMBL" id="JAI05041.1"/>
    </source>
</evidence>
<sequence length="84" mass="9520">MLQNLGLTFLLEASGSFRGVHKYKLQRTWASPGEDKVHMRDLSNSSAQRENCPSISILLVDTAFQNHNYIHSEHVIITFTLSMS</sequence>
<reference evidence="1" key="2">
    <citation type="journal article" date="2015" name="Fish Shellfish Immunol.">
        <title>Early steps in the European eel (Anguilla anguilla)-Vibrio vulnificus interaction in the gills: Role of the RtxA13 toxin.</title>
        <authorList>
            <person name="Callol A."/>
            <person name="Pajuelo D."/>
            <person name="Ebbesson L."/>
            <person name="Teles M."/>
            <person name="MacKenzie S."/>
            <person name="Amaro C."/>
        </authorList>
    </citation>
    <scope>NUCLEOTIDE SEQUENCE</scope>
</reference>